<dbReference type="InterPro" id="IPR017937">
    <property type="entry name" value="Thioredoxin_CS"/>
</dbReference>
<name>A0A8I6R815_CIMLE</name>
<dbReference type="AlphaFoldDB" id="A0A8I6R815"/>
<feature type="domain" description="Thioredoxin" evidence="4">
    <location>
        <begin position="7"/>
        <end position="136"/>
    </location>
</feature>
<keyword evidence="6" id="KW-1185">Reference proteome</keyword>
<accession>A0A8I6R815</accession>
<evidence type="ECO:0000256" key="3">
    <source>
        <dbReference type="SAM" id="SignalP"/>
    </source>
</evidence>
<dbReference type="EnsemblMetazoa" id="XM_014383887.2">
    <property type="protein sequence ID" value="XP_014239373.1"/>
    <property type="gene ID" value="LOC106660871"/>
</dbReference>
<dbReference type="InterPro" id="IPR036249">
    <property type="entry name" value="Thioredoxin-like_sf"/>
</dbReference>
<dbReference type="GeneID" id="106660871"/>
<dbReference type="OMA" id="TKHQTLC"/>
<proteinExistence type="inferred from homology"/>
<dbReference type="GO" id="GO:0006457">
    <property type="term" value="P:protein folding"/>
    <property type="evidence" value="ECO:0007669"/>
    <property type="project" value="TreeGrafter"/>
</dbReference>
<dbReference type="PROSITE" id="PS51352">
    <property type="entry name" value="THIOREDOXIN_2"/>
    <property type="match status" value="3"/>
</dbReference>
<dbReference type="GO" id="GO:0005783">
    <property type="term" value="C:endoplasmic reticulum"/>
    <property type="evidence" value="ECO:0007669"/>
    <property type="project" value="TreeGrafter"/>
</dbReference>
<dbReference type="PANTHER" id="PTHR45672">
    <property type="entry name" value="PROTEIN DISULFIDE-ISOMERASE C17H9.14C-RELATED"/>
    <property type="match status" value="1"/>
</dbReference>
<dbReference type="Proteomes" id="UP000494040">
    <property type="component" value="Unassembled WGS sequence"/>
</dbReference>
<feature type="domain" description="Thioredoxin" evidence="4">
    <location>
        <begin position="260"/>
        <end position="387"/>
    </location>
</feature>
<evidence type="ECO:0000259" key="4">
    <source>
        <dbReference type="PROSITE" id="PS51352"/>
    </source>
</evidence>
<reference evidence="5" key="1">
    <citation type="submission" date="2022-01" db="UniProtKB">
        <authorList>
            <consortium name="EnsemblMetazoa"/>
        </authorList>
    </citation>
    <scope>IDENTIFICATION</scope>
</reference>
<feature type="signal peptide" evidence="3">
    <location>
        <begin position="1"/>
        <end position="29"/>
    </location>
</feature>
<dbReference type="RefSeq" id="XP_014239373.1">
    <property type="nucleotide sequence ID" value="XM_014383887.2"/>
</dbReference>
<evidence type="ECO:0000256" key="1">
    <source>
        <dbReference type="ARBA" id="ARBA00006347"/>
    </source>
</evidence>
<dbReference type="PROSITE" id="PS00194">
    <property type="entry name" value="THIOREDOXIN_1"/>
    <property type="match status" value="2"/>
</dbReference>
<dbReference type="SUPFAM" id="SSF52833">
    <property type="entry name" value="Thioredoxin-like"/>
    <property type="match status" value="3"/>
</dbReference>
<comment type="similarity">
    <text evidence="1">Belongs to the protein disulfide isomerase family.</text>
</comment>
<dbReference type="InterPro" id="IPR051063">
    <property type="entry name" value="PDI"/>
</dbReference>
<feature type="chain" id="PRO_5035164627" description="Thioredoxin domain-containing protein" evidence="3">
    <location>
        <begin position="30"/>
        <end position="393"/>
    </location>
</feature>
<dbReference type="Gene3D" id="3.40.30.10">
    <property type="entry name" value="Glutaredoxin"/>
    <property type="match status" value="3"/>
</dbReference>
<dbReference type="KEGG" id="clec:106660871"/>
<dbReference type="OrthoDB" id="71336at2759"/>
<dbReference type="CTD" id="32124"/>
<evidence type="ECO:0000313" key="5">
    <source>
        <dbReference type="EnsemblMetazoa" id="XP_014239373.1"/>
    </source>
</evidence>
<sequence>MFISKMNPIIRSFALFSVCFIFLLGNVFSEESKIVKYDTQTFTENINLKNHFVMFYAPWCSHCQRLYPIWEQLADLLNEEGSRVTIAQVDCTTETVLCAQQDITGYPTLKYFSPDKLEPVKYKDIHFLTHLTMFLNVQMGSSLGTGELEEVENVGVKELTDDNYTDQLSKGNHFVKFYAPWCGHCQKLAPTWEELGKTYVKHKEVTINKVDCTVNKQACRNFGIKSYPTLLWIEKGQQIDKFQGQRNINNFKHYIEEKLIQLNSMADKITTEDVQQPSSPVLSLVASNFKSTVSKGLTFIKFFAPWCGYCKGLAPTWEDLGKKISSYENIIIAKVDCSSNLNKELCSEQEVNGFPTLILYNNGEKVEEYTGLRSLEDLFEFVIKHANKNHDEL</sequence>
<dbReference type="InterPro" id="IPR013766">
    <property type="entry name" value="Thioredoxin_domain"/>
</dbReference>
<evidence type="ECO:0000256" key="2">
    <source>
        <dbReference type="ARBA" id="ARBA00022729"/>
    </source>
</evidence>
<organism evidence="5 6">
    <name type="scientific">Cimex lectularius</name>
    <name type="common">Bed bug</name>
    <name type="synonym">Acanthia lectularia</name>
    <dbReference type="NCBI Taxonomy" id="79782"/>
    <lineage>
        <taxon>Eukaryota</taxon>
        <taxon>Metazoa</taxon>
        <taxon>Ecdysozoa</taxon>
        <taxon>Arthropoda</taxon>
        <taxon>Hexapoda</taxon>
        <taxon>Insecta</taxon>
        <taxon>Pterygota</taxon>
        <taxon>Neoptera</taxon>
        <taxon>Paraneoptera</taxon>
        <taxon>Hemiptera</taxon>
        <taxon>Heteroptera</taxon>
        <taxon>Panheteroptera</taxon>
        <taxon>Cimicomorpha</taxon>
        <taxon>Cimicidae</taxon>
        <taxon>Cimex</taxon>
    </lineage>
</organism>
<dbReference type="Pfam" id="PF00085">
    <property type="entry name" value="Thioredoxin"/>
    <property type="match status" value="3"/>
</dbReference>
<keyword evidence="2 3" id="KW-0732">Signal</keyword>
<protein>
    <recommendedName>
        <fullName evidence="4">Thioredoxin domain-containing protein</fullName>
    </recommendedName>
</protein>
<dbReference type="GO" id="GO:0003756">
    <property type="term" value="F:protein disulfide isomerase activity"/>
    <property type="evidence" value="ECO:0007669"/>
    <property type="project" value="TreeGrafter"/>
</dbReference>
<evidence type="ECO:0000313" key="6">
    <source>
        <dbReference type="Proteomes" id="UP000494040"/>
    </source>
</evidence>
<dbReference type="PRINTS" id="PR00421">
    <property type="entry name" value="THIOREDOXIN"/>
</dbReference>
<dbReference type="PANTHER" id="PTHR45672:SF3">
    <property type="entry name" value="THIOREDOXIN DOMAIN-CONTAINING PROTEIN 5"/>
    <property type="match status" value="1"/>
</dbReference>
<feature type="domain" description="Thioredoxin" evidence="4">
    <location>
        <begin position="137"/>
        <end position="259"/>
    </location>
</feature>